<dbReference type="Pfam" id="PF02403">
    <property type="entry name" value="Seryl_tRNA_N"/>
    <property type="match status" value="1"/>
</dbReference>
<accession>A0A399EMA3</accession>
<feature type="binding site" evidence="12 13">
    <location>
        <position position="281"/>
    </location>
    <ligand>
        <name>L-serine</name>
        <dbReference type="ChEBI" id="CHEBI:33384"/>
    </ligand>
</feature>
<evidence type="ECO:0000313" key="17">
    <source>
        <dbReference type="Proteomes" id="UP000265341"/>
    </source>
</evidence>
<dbReference type="InterPro" id="IPR006195">
    <property type="entry name" value="aa-tRNA-synth_II"/>
</dbReference>
<feature type="binding site" evidence="12 14">
    <location>
        <begin position="347"/>
        <end position="350"/>
    </location>
    <ligand>
        <name>ATP</name>
        <dbReference type="ChEBI" id="CHEBI:30616"/>
    </ligand>
</feature>
<dbReference type="InterPro" id="IPR033729">
    <property type="entry name" value="SerRS_core"/>
</dbReference>
<dbReference type="OrthoDB" id="9804647at2"/>
<evidence type="ECO:0000256" key="9">
    <source>
        <dbReference type="ARBA" id="ARBA00023146"/>
    </source>
</evidence>
<comment type="catalytic activity">
    <reaction evidence="10 12">
        <text>tRNA(Sec) + L-serine + ATP = L-seryl-tRNA(Sec) + AMP + diphosphate + H(+)</text>
        <dbReference type="Rhea" id="RHEA:42580"/>
        <dbReference type="Rhea" id="RHEA-COMP:9742"/>
        <dbReference type="Rhea" id="RHEA-COMP:10128"/>
        <dbReference type="ChEBI" id="CHEBI:15378"/>
        <dbReference type="ChEBI" id="CHEBI:30616"/>
        <dbReference type="ChEBI" id="CHEBI:33019"/>
        <dbReference type="ChEBI" id="CHEBI:33384"/>
        <dbReference type="ChEBI" id="CHEBI:78442"/>
        <dbReference type="ChEBI" id="CHEBI:78533"/>
        <dbReference type="ChEBI" id="CHEBI:456215"/>
        <dbReference type="EC" id="6.1.1.11"/>
    </reaction>
</comment>
<dbReference type="GO" id="GO:0016260">
    <property type="term" value="P:selenocysteine biosynthetic process"/>
    <property type="evidence" value="ECO:0007669"/>
    <property type="project" value="UniProtKB-UniRule"/>
</dbReference>
<comment type="function">
    <text evidence="12">Catalyzes the attachment of serine to tRNA(Ser). Is also able to aminoacylate tRNA(Sec) with serine, to form the misacylated tRNA L-seryl-tRNA(Sec), which will be further converted into selenocysteinyl-tRNA(Sec).</text>
</comment>
<feature type="binding site" evidence="12">
    <location>
        <position position="274"/>
    </location>
    <ligand>
        <name>ATP</name>
        <dbReference type="ChEBI" id="CHEBI:30616"/>
    </ligand>
</feature>
<dbReference type="HAMAP" id="MF_00176">
    <property type="entry name" value="Ser_tRNA_synth_type1"/>
    <property type="match status" value="1"/>
</dbReference>
<evidence type="ECO:0000256" key="10">
    <source>
        <dbReference type="ARBA" id="ARBA00047929"/>
    </source>
</evidence>
<dbReference type="PRINTS" id="PR00981">
    <property type="entry name" value="TRNASYNTHSER"/>
</dbReference>
<dbReference type="InterPro" id="IPR045864">
    <property type="entry name" value="aa-tRNA-synth_II/BPL/LPL"/>
</dbReference>
<dbReference type="Gene3D" id="1.10.287.40">
    <property type="entry name" value="Serine-tRNA synthetase, tRNA binding domain"/>
    <property type="match status" value="1"/>
</dbReference>
<evidence type="ECO:0000256" key="5">
    <source>
        <dbReference type="ARBA" id="ARBA00022598"/>
    </source>
</evidence>
<evidence type="ECO:0000256" key="4">
    <source>
        <dbReference type="ARBA" id="ARBA00022490"/>
    </source>
</evidence>
<dbReference type="UniPathway" id="UPA00906">
    <property type="reaction ID" value="UER00895"/>
</dbReference>
<dbReference type="Pfam" id="PF00587">
    <property type="entry name" value="tRNA-synt_2b"/>
    <property type="match status" value="1"/>
</dbReference>
<dbReference type="InterPro" id="IPR015866">
    <property type="entry name" value="Ser-tRNA-synth_1_N"/>
</dbReference>
<comment type="domain">
    <text evidence="12">Consists of two distinct domains, a catalytic core and a N-terminal extension that is involved in tRNA binding.</text>
</comment>
<dbReference type="RefSeq" id="WP_119278882.1">
    <property type="nucleotide sequence ID" value="NZ_QWLA01000054.1"/>
</dbReference>
<evidence type="ECO:0000256" key="14">
    <source>
        <dbReference type="PIRSR" id="PIRSR001529-2"/>
    </source>
</evidence>
<dbReference type="PIRSF" id="PIRSF001529">
    <property type="entry name" value="Ser-tRNA-synth_IIa"/>
    <property type="match status" value="1"/>
</dbReference>
<feature type="binding site" evidence="12 14">
    <location>
        <begin position="258"/>
        <end position="260"/>
    </location>
    <ligand>
        <name>ATP</name>
        <dbReference type="ChEBI" id="CHEBI:30616"/>
    </ligand>
</feature>
<dbReference type="SUPFAM" id="SSF46589">
    <property type="entry name" value="tRNA-binding arm"/>
    <property type="match status" value="1"/>
</dbReference>
<keyword evidence="5 12" id="KW-0436">Ligase</keyword>
<gene>
    <name evidence="12 16" type="primary">serS</name>
    <name evidence="16" type="ORF">Mrose_02560</name>
</gene>
<dbReference type="Proteomes" id="UP000265341">
    <property type="component" value="Unassembled WGS sequence"/>
</dbReference>
<dbReference type="CDD" id="cd00770">
    <property type="entry name" value="SerRS_core"/>
    <property type="match status" value="1"/>
</dbReference>
<comment type="subcellular location">
    <subcellularLocation>
        <location evidence="1 12">Cytoplasm</location>
    </subcellularLocation>
</comment>
<reference evidence="16 17" key="1">
    <citation type="submission" date="2018-08" db="EMBL/GenBank/DDBJ databases">
        <title>Meiothermus roseus NBRC 110900 genome sequencing project.</title>
        <authorList>
            <person name="Da Costa M.S."/>
            <person name="Albuquerque L."/>
            <person name="Raposo P."/>
            <person name="Froufe H.J.C."/>
            <person name="Barroso C.S."/>
            <person name="Egas C."/>
        </authorList>
    </citation>
    <scope>NUCLEOTIDE SEQUENCE [LARGE SCALE GENOMIC DNA]</scope>
    <source>
        <strain evidence="16 17">NBRC 110900</strain>
    </source>
</reference>
<evidence type="ECO:0000256" key="7">
    <source>
        <dbReference type="ARBA" id="ARBA00022840"/>
    </source>
</evidence>
<evidence type="ECO:0000256" key="12">
    <source>
        <dbReference type="HAMAP-Rule" id="MF_00176"/>
    </source>
</evidence>
<dbReference type="EMBL" id="QWLA01000054">
    <property type="protein sequence ID" value="RIH84623.1"/>
    <property type="molecule type" value="Genomic_DNA"/>
</dbReference>
<evidence type="ECO:0000256" key="6">
    <source>
        <dbReference type="ARBA" id="ARBA00022741"/>
    </source>
</evidence>
<feature type="binding site" evidence="13">
    <location>
        <position position="258"/>
    </location>
    <ligand>
        <name>L-serine</name>
        <dbReference type="ChEBI" id="CHEBI:33384"/>
    </ligand>
</feature>
<protein>
    <recommendedName>
        <fullName evidence="12">Serine--tRNA ligase</fullName>
        <ecNumber evidence="12">6.1.1.11</ecNumber>
    </recommendedName>
    <alternativeName>
        <fullName evidence="12">Seryl-tRNA synthetase</fullName>
        <shortName evidence="12">SerRS</shortName>
    </alternativeName>
    <alternativeName>
        <fullName evidence="12">Seryl-tRNA(Ser/Sec) synthetase</fullName>
    </alternativeName>
</protein>
<feature type="binding site" evidence="14">
    <location>
        <begin position="274"/>
        <end position="277"/>
    </location>
    <ligand>
        <name>ATP</name>
        <dbReference type="ChEBI" id="CHEBI:30616"/>
    </ligand>
</feature>
<dbReference type="PANTHER" id="PTHR43697:SF1">
    <property type="entry name" value="SERINE--TRNA LIGASE"/>
    <property type="match status" value="1"/>
</dbReference>
<keyword evidence="8 12" id="KW-0648">Protein biosynthesis</keyword>
<dbReference type="SUPFAM" id="SSF55681">
    <property type="entry name" value="Class II aaRS and biotin synthetases"/>
    <property type="match status" value="1"/>
</dbReference>
<name>A0A399EMA3_9DEIN</name>
<comment type="similarity">
    <text evidence="3 12">Belongs to the class-II aminoacyl-tRNA synthetase family. Type-1 seryl-tRNA synthetase subfamily.</text>
</comment>
<comment type="pathway">
    <text evidence="2 12">Aminoacyl-tRNA biosynthesis; selenocysteinyl-tRNA(Sec) biosynthesis; L-seryl-tRNA(Sec) from L-serine and tRNA(Sec): step 1/1.</text>
</comment>
<keyword evidence="17" id="KW-1185">Reference proteome</keyword>
<evidence type="ECO:0000256" key="8">
    <source>
        <dbReference type="ARBA" id="ARBA00022917"/>
    </source>
</evidence>
<organism evidence="16 17">
    <name type="scientific">Calidithermus roseus</name>
    <dbReference type="NCBI Taxonomy" id="1644118"/>
    <lineage>
        <taxon>Bacteria</taxon>
        <taxon>Thermotogati</taxon>
        <taxon>Deinococcota</taxon>
        <taxon>Deinococci</taxon>
        <taxon>Thermales</taxon>
        <taxon>Thermaceae</taxon>
        <taxon>Calidithermus</taxon>
    </lineage>
</organism>
<dbReference type="Gene3D" id="3.30.930.10">
    <property type="entry name" value="Bira Bifunctional Protein, Domain 2"/>
    <property type="match status" value="1"/>
</dbReference>
<feature type="binding site" evidence="12">
    <location>
        <begin position="227"/>
        <end position="229"/>
    </location>
    <ligand>
        <name>L-serine</name>
        <dbReference type="ChEBI" id="CHEBI:33384"/>
    </ligand>
</feature>
<feature type="domain" description="Aminoacyl-transfer RNA synthetases class-II family profile" evidence="15">
    <location>
        <begin position="136"/>
        <end position="407"/>
    </location>
</feature>
<dbReference type="NCBIfam" id="TIGR00414">
    <property type="entry name" value="serS"/>
    <property type="match status" value="1"/>
</dbReference>
<comment type="catalytic activity">
    <reaction evidence="11 12">
        <text>tRNA(Ser) + L-serine + ATP = L-seryl-tRNA(Ser) + AMP + diphosphate + H(+)</text>
        <dbReference type="Rhea" id="RHEA:12292"/>
        <dbReference type="Rhea" id="RHEA-COMP:9669"/>
        <dbReference type="Rhea" id="RHEA-COMP:9703"/>
        <dbReference type="ChEBI" id="CHEBI:15378"/>
        <dbReference type="ChEBI" id="CHEBI:30616"/>
        <dbReference type="ChEBI" id="CHEBI:33019"/>
        <dbReference type="ChEBI" id="CHEBI:33384"/>
        <dbReference type="ChEBI" id="CHEBI:78442"/>
        <dbReference type="ChEBI" id="CHEBI:78533"/>
        <dbReference type="ChEBI" id="CHEBI:456215"/>
        <dbReference type="EC" id="6.1.1.11"/>
    </reaction>
</comment>
<dbReference type="GO" id="GO:0006434">
    <property type="term" value="P:seryl-tRNA aminoacylation"/>
    <property type="evidence" value="ECO:0007669"/>
    <property type="project" value="UniProtKB-UniRule"/>
</dbReference>
<evidence type="ECO:0000259" key="15">
    <source>
        <dbReference type="PROSITE" id="PS50862"/>
    </source>
</evidence>
<proteinExistence type="inferred from homology"/>
<dbReference type="PROSITE" id="PS50862">
    <property type="entry name" value="AA_TRNA_LIGASE_II"/>
    <property type="match status" value="1"/>
</dbReference>
<evidence type="ECO:0000256" key="3">
    <source>
        <dbReference type="ARBA" id="ARBA00010728"/>
    </source>
</evidence>
<dbReference type="EC" id="6.1.1.11" evidence="12"/>
<evidence type="ECO:0000256" key="13">
    <source>
        <dbReference type="PIRSR" id="PIRSR001529-1"/>
    </source>
</evidence>
<keyword evidence="7 12" id="KW-0067">ATP-binding</keyword>
<feature type="binding site" evidence="12">
    <location>
        <position position="382"/>
    </location>
    <ligand>
        <name>L-serine</name>
        <dbReference type="ChEBI" id="CHEBI:33384"/>
    </ligand>
</feature>
<dbReference type="GO" id="GO:0005737">
    <property type="term" value="C:cytoplasm"/>
    <property type="evidence" value="ECO:0007669"/>
    <property type="project" value="UniProtKB-SubCell"/>
</dbReference>
<evidence type="ECO:0000256" key="2">
    <source>
        <dbReference type="ARBA" id="ARBA00005045"/>
    </source>
</evidence>
<feature type="site" description="Important for serine binding" evidence="13">
    <location>
        <position position="382"/>
    </location>
</feature>
<keyword evidence="6 12" id="KW-0547">Nucleotide-binding</keyword>
<dbReference type="InterPro" id="IPR042103">
    <property type="entry name" value="SerRS_1_N_sf"/>
</dbReference>
<keyword evidence="4 12" id="KW-0963">Cytoplasm</keyword>
<dbReference type="GO" id="GO:0005524">
    <property type="term" value="F:ATP binding"/>
    <property type="evidence" value="ECO:0007669"/>
    <property type="project" value="UniProtKB-UniRule"/>
</dbReference>
<evidence type="ECO:0000256" key="1">
    <source>
        <dbReference type="ARBA" id="ARBA00004496"/>
    </source>
</evidence>
<dbReference type="PANTHER" id="PTHR43697">
    <property type="entry name" value="SERYL-TRNA SYNTHETASE"/>
    <property type="match status" value="1"/>
</dbReference>
<evidence type="ECO:0000256" key="11">
    <source>
        <dbReference type="ARBA" id="ARBA00048823"/>
    </source>
</evidence>
<comment type="caution">
    <text evidence="16">The sequence shown here is derived from an EMBL/GenBank/DDBJ whole genome shotgun (WGS) entry which is preliminary data.</text>
</comment>
<comment type="subunit">
    <text evidence="12">Homodimer. The tRNA molecule binds across the dimer.</text>
</comment>
<dbReference type="GO" id="GO:0004828">
    <property type="term" value="F:serine-tRNA ligase activity"/>
    <property type="evidence" value="ECO:0007669"/>
    <property type="project" value="UniProtKB-UniRule"/>
</dbReference>
<keyword evidence="9 12" id="KW-0030">Aminoacyl-tRNA synthetase</keyword>
<dbReference type="AlphaFoldDB" id="A0A399EMA3"/>
<feature type="binding site" evidence="13">
    <location>
        <position position="380"/>
    </location>
    <ligand>
        <name>L-serine</name>
        <dbReference type="ChEBI" id="CHEBI:33384"/>
    </ligand>
</feature>
<sequence length="423" mass="48063">MLDLKFIRENPDLVRKAIEQKGGALDLDELLALDREITELKRRTEALQAERNANARAAAKAAPAERAALIEKGKQIAQQLAELEPQLRKLEARLKNLLYLTPTIPWEGAPVGPDDSFNVETRVHGKPRTFLFEPLDHVELINRNGWGELERIAKISGSRSYALKGDLMLYEQALLRFALDQLVESGFTPISVPAYAREEVFYGHGQFPKAREDVYKIEGEDMYLAGTSEVLLNYLHAGEILPEAELPKAYAGVSTCFRSEAGSAGKDVRGLMRVHQFNKVEQYVLCRAELEESNRWFELMLSNSERILQALELPYRVIEVSTGDMGLGKYRQVDLETWVPSENRYRETHSCSALLDWQARRASLRYRGEDGKVRYAYTLNNTALATPRILVMLLENHQNEDGTVSVPEALRPYFGKERLEPTR</sequence>
<dbReference type="InterPro" id="IPR002317">
    <property type="entry name" value="Ser-tRNA-ligase_type_1"/>
</dbReference>
<feature type="binding site" evidence="13">
    <location>
        <position position="227"/>
    </location>
    <ligand>
        <name>L-serine</name>
        <dbReference type="ChEBI" id="CHEBI:33384"/>
    </ligand>
</feature>
<dbReference type="InterPro" id="IPR010978">
    <property type="entry name" value="tRNA-bd_arm"/>
</dbReference>
<evidence type="ECO:0000313" key="16">
    <source>
        <dbReference type="EMBL" id="RIH84623.1"/>
    </source>
</evidence>
<dbReference type="InterPro" id="IPR002314">
    <property type="entry name" value="aa-tRNA-synt_IIb"/>
</dbReference>